<evidence type="ECO:0008006" key="4">
    <source>
        <dbReference type="Google" id="ProtNLM"/>
    </source>
</evidence>
<comment type="caution">
    <text evidence="2">The sequence shown here is derived from an EMBL/GenBank/DDBJ whole genome shotgun (WGS) entry which is preliminary data.</text>
</comment>
<evidence type="ECO:0000313" key="3">
    <source>
        <dbReference type="Proteomes" id="UP001239167"/>
    </source>
</evidence>
<dbReference type="InterPro" id="IPR027981">
    <property type="entry name" value="DUF4446"/>
</dbReference>
<dbReference type="Proteomes" id="UP001239167">
    <property type="component" value="Unassembled WGS sequence"/>
</dbReference>
<proteinExistence type="predicted"/>
<keyword evidence="1" id="KW-1133">Transmembrane helix</keyword>
<evidence type="ECO:0000256" key="1">
    <source>
        <dbReference type="SAM" id="Phobius"/>
    </source>
</evidence>
<gene>
    <name evidence="2" type="ORF">J2S01_001051</name>
</gene>
<dbReference type="Pfam" id="PF14584">
    <property type="entry name" value="DUF4446"/>
    <property type="match status" value="1"/>
</dbReference>
<dbReference type="RefSeq" id="WP_231038527.1">
    <property type="nucleotide sequence ID" value="NZ_CP116940.1"/>
</dbReference>
<evidence type="ECO:0000313" key="2">
    <source>
        <dbReference type="EMBL" id="MDQ0203335.1"/>
    </source>
</evidence>
<name>A0ABT9Y678_9FIRM</name>
<keyword evidence="1" id="KW-0472">Membrane</keyword>
<sequence length="167" mass="18698">MTNGSIGMMNETVLYIIAAMAVLLLIAYIITVILMVKLGNMKKRYKEMMQGVDSKDLENMLLEHISKVEKVMQQNTEIEMENKKIRDILQNVIQKVGVVRFAAFEDVGGDLSYAVALLDRKNSGIILSGIFSRNSSTTYMKPVDKGHSSYKLSDEENEALNKAISQS</sequence>
<reference evidence="2 3" key="1">
    <citation type="submission" date="2023-07" db="EMBL/GenBank/DDBJ databases">
        <title>Genomic Encyclopedia of Type Strains, Phase IV (KMG-IV): sequencing the most valuable type-strain genomes for metagenomic binning, comparative biology and taxonomic classification.</title>
        <authorList>
            <person name="Goeker M."/>
        </authorList>
    </citation>
    <scope>NUCLEOTIDE SEQUENCE [LARGE SCALE GENOMIC DNA]</scope>
    <source>
        <strain evidence="2 3">DSM 16980</strain>
    </source>
</reference>
<organism evidence="2 3">
    <name type="scientific">Pectinatus haikarae</name>
    <dbReference type="NCBI Taxonomy" id="349096"/>
    <lineage>
        <taxon>Bacteria</taxon>
        <taxon>Bacillati</taxon>
        <taxon>Bacillota</taxon>
        <taxon>Negativicutes</taxon>
        <taxon>Selenomonadales</taxon>
        <taxon>Selenomonadaceae</taxon>
        <taxon>Pectinatus</taxon>
    </lineage>
</organism>
<protein>
    <recommendedName>
        <fullName evidence="4">DUF4446 family protein</fullName>
    </recommendedName>
</protein>
<keyword evidence="1" id="KW-0812">Transmembrane</keyword>
<feature type="transmembrane region" description="Helical" evidence="1">
    <location>
        <begin position="12"/>
        <end position="36"/>
    </location>
</feature>
<keyword evidence="3" id="KW-1185">Reference proteome</keyword>
<accession>A0ABT9Y678</accession>
<dbReference type="EMBL" id="JAUSUE010000005">
    <property type="protein sequence ID" value="MDQ0203335.1"/>
    <property type="molecule type" value="Genomic_DNA"/>
</dbReference>